<dbReference type="InterPro" id="IPR008405">
    <property type="entry name" value="ApoL"/>
</dbReference>
<dbReference type="EMBL" id="CACVKT020001043">
    <property type="protein sequence ID" value="CAC5364656.1"/>
    <property type="molecule type" value="Genomic_DNA"/>
</dbReference>
<feature type="transmembrane region" description="Helical" evidence="2">
    <location>
        <begin position="45"/>
        <end position="65"/>
    </location>
</feature>
<dbReference type="GO" id="GO:0006869">
    <property type="term" value="P:lipid transport"/>
    <property type="evidence" value="ECO:0007669"/>
    <property type="project" value="InterPro"/>
</dbReference>
<sequence length="272" mass="29111">MKDLEKILLNWFERAKSVIETLEVLAEELDVHFTRISKAKIGGSAVGIVGSVVGIVGIALTPFTFGASLGLTIAGGAVAGIGGATVGGSLIADNVLSKKTKTKAEGHLSDYSNSIKTIKEKCLDMSRRLKNIKTLEDNFPDWVLFWTKFVRGQGSNSNEFKWEQTQELLNSNLDSLVSAGTFVVGEGVGSGVRIAGAAFRITGSSLRVAGGLISALMIPLDIMTIVNSAIDLHKKNNHETSRLIIQISQTLAAELPTKDNIINMTRITINSI</sequence>
<evidence type="ECO:0000313" key="4">
    <source>
        <dbReference type="Proteomes" id="UP000507470"/>
    </source>
</evidence>
<dbReference type="AlphaFoldDB" id="A0A6J8ABB6"/>
<organism evidence="3 4">
    <name type="scientific">Mytilus coruscus</name>
    <name type="common">Sea mussel</name>
    <dbReference type="NCBI Taxonomy" id="42192"/>
    <lineage>
        <taxon>Eukaryota</taxon>
        <taxon>Metazoa</taxon>
        <taxon>Spiralia</taxon>
        <taxon>Lophotrochozoa</taxon>
        <taxon>Mollusca</taxon>
        <taxon>Bivalvia</taxon>
        <taxon>Autobranchia</taxon>
        <taxon>Pteriomorphia</taxon>
        <taxon>Mytilida</taxon>
        <taxon>Mytiloidea</taxon>
        <taxon>Mytilidae</taxon>
        <taxon>Mytilinae</taxon>
        <taxon>Mytilus</taxon>
    </lineage>
</organism>
<dbReference type="Pfam" id="PF05461">
    <property type="entry name" value="ApoL"/>
    <property type="match status" value="1"/>
</dbReference>
<evidence type="ECO:0000256" key="2">
    <source>
        <dbReference type="SAM" id="Phobius"/>
    </source>
</evidence>
<accession>A0A6J8ABB6</accession>
<proteinExistence type="inferred from homology"/>
<dbReference type="PANTHER" id="PTHR14096">
    <property type="entry name" value="APOLIPOPROTEIN L"/>
    <property type="match status" value="1"/>
</dbReference>
<evidence type="ECO:0000256" key="1">
    <source>
        <dbReference type="ARBA" id="ARBA00010090"/>
    </source>
</evidence>
<dbReference type="GO" id="GO:0008289">
    <property type="term" value="F:lipid binding"/>
    <property type="evidence" value="ECO:0007669"/>
    <property type="project" value="InterPro"/>
</dbReference>
<comment type="similarity">
    <text evidence="1">Belongs to the apolipoprotein L family.</text>
</comment>
<protein>
    <recommendedName>
        <fullName evidence="5">APOL</fullName>
    </recommendedName>
</protein>
<reference evidence="3 4" key="1">
    <citation type="submission" date="2020-06" db="EMBL/GenBank/DDBJ databases">
        <authorList>
            <person name="Li R."/>
            <person name="Bekaert M."/>
        </authorList>
    </citation>
    <scope>NUCLEOTIDE SEQUENCE [LARGE SCALE GENOMIC DNA]</scope>
    <source>
        <strain evidence="4">wild</strain>
    </source>
</reference>
<feature type="transmembrane region" description="Helical" evidence="2">
    <location>
        <begin position="71"/>
        <end position="92"/>
    </location>
</feature>
<keyword evidence="2" id="KW-0812">Transmembrane</keyword>
<keyword evidence="2" id="KW-1133">Transmembrane helix</keyword>
<dbReference type="GO" id="GO:0005576">
    <property type="term" value="C:extracellular region"/>
    <property type="evidence" value="ECO:0007669"/>
    <property type="project" value="InterPro"/>
</dbReference>
<gene>
    <name evidence="3" type="ORF">MCOR_5631</name>
</gene>
<dbReference type="PANTHER" id="PTHR14096:SF28">
    <property type="entry name" value="APOLIPOPROTEIN L, 1-RELATED"/>
    <property type="match status" value="1"/>
</dbReference>
<keyword evidence="4" id="KW-1185">Reference proteome</keyword>
<name>A0A6J8ABB6_MYTCO</name>
<dbReference type="GO" id="GO:0042157">
    <property type="term" value="P:lipoprotein metabolic process"/>
    <property type="evidence" value="ECO:0007669"/>
    <property type="project" value="InterPro"/>
</dbReference>
<keyword evidence="2" id="KW-0472">Membrane</keyword>
<dbReference type="Proteomes" id="UP000507470">
    <property type="component" value="Unassembled WGS sequence"/>
</dbReference>
<evidence type="ECO:0008006" key="5">
    <source>
        <dbReference type="Google" id="ProtNLM"/>
    </source>
</evidence>
<dbReference type="OrthoDB" id="6117031at2759"/>
<evidence type="ECO:0000313" key="3">
    <source>
        <dbReference type="EMBL" id="CAC5364656.1"/>
    </source>
</evidence>
<dbReference type="GO" id="GO:0016020">
    <property type="term" value="C:membrane"/>
    <property type="evidence" value="ECO:0007669"/>
    <property type="project" value="TreeGrafter"/>
</dbReference>